<reference evidence="2" key="1">
    <citation type="submission" date="2013-09" db="EMBL/GenBank/DDBJ databases">
        <title>Corchorus olitorius genome sequencing.</title>
        <authorList>
            <person name="Alam M."/>
            <person name="Haque M.S."/>
            <person name="Islam M.S."/>
            <person name="Emdad E.M."/>
            <person name="Islam M.M."/>
            <person name="Ahmed B."/>
            <person name="Halim A."/>
            <person name="Hossen Q.M.M."/>
            <person name="Hossain M.Z."/>
            <person name="Ahmed R."/>
            <person name="Khan M.M."/>
            <person name="Islam R."/>
            <person name="Rashid M.M."/>
            <person name="Khan S.A."/>
            <person name="Rahman M.S."/>
            <person name="Alam M."/>
            <person name="Yahiya A.S."/>
            <person name="Khan M.S."/>
            <person name="Azam M.S."/>
            <person name="Haque T."/>
            <person name="Lashkar M.Z.H."/>
            <person name="Akhand A.I."/>
            <person name="Morshed G."/>
            <person name="Roy S."/>
            <person name="Uddin K.S."/>
            <person name="Rabeya T."/>
            <person name="Hossain A.S."/>
            <person name="Chowdhury A."/>
            <person name="Snigdha A.R."/>
            <person name="Mortoza M.S."/>
            <person name="Matin S.A."/>
            <person name="Hoque S.M.E."/>
            <person name="Islam M.K."/>
            <person name="Roy D.K."/>
            <person name="Haider R."/>
            <person name="Moosa M.M."/>
            <person name="Elias S.M."/>
            <person name="Hasan A.M."/>
            <person name="Jahan S."/>
            <person name="Shafiuddin M."/>
            <person name="Mahmood N."/>
            <person name="Shommy N.S."/>
        </authorList>
    </citation>
    <scope>NUCLEOTIDE SEQUENCE [LARGE SCALE GENOMIC DNA]</scope>
    <source>
        <strain evidence="2">cv. O-4</strain>
    </source>
</reference>
<evidence type="ECO:0000313" key="1">
    <source>
        <dbReference type="EMBL" id="OMP11753.1"/>
    </source>
</evidence>
<accession>A0A1R3KXB8</accession>
<keyword evidence="2" id="KW-1185">Reference proteome</keyword>
<gene>
    <name evidence="1" type="ORF">COLO4_03702</name>
</gene>
<name>A0A1R3KXB8_9ROSI</name>
<protein>
    <submittedName>
        <fullName evidence="1">Ankyrin-1-like protein</fullName>
    </submittedName>
</protein>
<organism evidence="1 2">
    <name type="scientific">Corchorus olitorius</name>
    <dbReference type="NCBI Taxonomy" id="93759"/>
    <lineage>
        <taxon>Eukaryota</taxon>
        <taxon>Viridiplantae</taxon>
        <taxon>Streptophyta</taxon>
        <taxon>Embryophyta</taxon>
        <taxon>Tracheophyta</taxon>
        <taxon>Spermatophyta</taxon>
        <taxon>Magnoliopsida</taxon>
        <taxon>eudicotyledons</taxon>
        <taxon>Gunneridae</taxon>
        <taxon>Pentapetalae</taxon>
        <taxon>rosids</taxon>
        <taxon>malvids</taxon>
        <taxon>Malvales</taxon>
        <taxon>Malvaceae</taxon>
        <taxon>Grewioideae</taxon>
        <taxon>Apeibeae</taxon>
        <taxon>Corchorus</taxon>
    </lineage>
</organism>
<dbReference type="AlphaFoldDB" id="A0A1R3KXB8"/>
<dbReference type="EMBL" id="AWUE01010312">
    <property type="protein sequence ID" value="OMP11753.1"/>
    <property type="molecule type" value="Genomic_DNA"/>
</dbReference>
<sequence length="85" mass="9901">MQAHDSQQEMKAFMGVRLDGCLQRWKGIKIKMGRMMSCEGGESSPSSLFLFVIEPKFQRGTWFQWDVDRRPRVKFCTLLTIIGLE</sequence>
<comment type="caution">
    <text evidence="1">The sequence shown here is derived from an EMBL/GenBank/DDBJ whole genome shotgun (WGS) entry which is preliminary data.</text>
</comment>
<dbReference type="Proteomes" id="UP000187203">
    <property type="component" value="Unassembled WGS sequence"/>
</dbReference>
<evidence type="ECO:0000313" key="2">
    <source>
        <dbReference type="Proteomes" id="UP000187203"/>
    </source>
</evidence>
<proteinExistence type="predicted"/>